<evidence type="ECO:0000259" key="3">
    <source>
        <dbReference type="Pfam" id="PF22725"/>
    </source>
</evidence>
<dbReference type="InterPro" id="IPR036291">
    <property type="entry name" value="NAD(P)-bd_dom_sf"/>
</dbReference>
<evidence type="ECO:0000313" key="4">
    <source>
        <dbReference type="EMBL" id="GAG93032.1"/>
    </source>
</evidence>
<dbReference type="InterPro" id="IPR050463">
    <property type="entry name" value="Gfo/Idh/MocA_oxidrdct_glycsds"/>
</dbReference>
<dbReference type="Pfam" id="PF22725">
    <property type="entry name" value="GFO_IDH_MocA_C3"/>
    <property type="match status" value="1"/>
</dbReference>
<dbReference type="SUPFAM" id="SSF55347">
    <property type="entry name" value="Glyceraldehyde-3-phosphate dehydrogenase-like, C-terminal domain"/>
    <property type="match status" value="1"/>
</dbReference>
<name>X1CJ37_9ZZZZ</name>
<proteinExistence type="predicted"/>
<dbReference type="InterPro" id="IPR055170">
    <property type="entry name" value="GFO_IDH_MocA-like_dom"/>
</dbReference>
<dbReference type="InterPro" id="IPR000683">
    <property type="entry name" value="Gfo/Idh/MocA-like_OxRdtase_N"/>
</dbReference>
<evidence type="ECO:0008006" key="5">
    <source>
        <dbReference type="Google" id="ProtNLM"/>
    </source>
</evidence>
<gene>
    <name evidence="4" type="ORF">S01H4_46688</name>
</gene>
<dbReference type="Gene3D" id="3.40.50.720">
    <property type="entry name" value="NAD(P)-binding Rossmann-like Domain"/>
    <property type="match status" value="1"/>
</dbReference>
<keyword evidence="1" id="KW-0560">Oxidoreductase</keyword>
<evidence type="ECO:0000256" key="1">
    <source>
        <dbReference type="ARBA" id="ARBA00023002"/>
    </source>
</evidence>
<dbReference type="PANTHER" id="PTHR43818:SF11">
    <property type="entry name" value="BCDNA.GH03377"/>
    <property type="match status" value="1"/>
</dbReference>
<dbReference type="SUPFAM" id="SSF51735">
    <property type="entry name" value="NAD(P)-binding Rossmann-fold domains"/>
    <property type="match status" value="1"/>
</dbReference>
<sequence>LDAAIIATPNCFHRDQALAAAEAKVHVLVEKPMAITNKEAWDIVEGCKKAGIKLMVGCDRRFCIQNEYAKELVDQGVIGKVLMANAIMYEHWDLYQGSIAKTDFRLKGEKAGAAAVSDTGAHAIDLLTWLVGSEVKRIVGVAKRLAMPEDYTLLDDTVWILMEHKSGSYSCVTCNRFSRAAIQSTSLYGNEGSIMTSSDATTPFQTAPLAVFTDKDYNAEDLPRIIRDYRYPQLFWAEDLVNRPVSKRWVPIYPPRESNYARMIKHFVGCILEDKEPRV</sequence>
<dbReference type="Pfam" id="PF01408">
    <property type="entry name" value="GFO_IDH_MocA"/>
    <property type="match status" value="1"/>
</dbReference>
<dbReference type="GO" id="GO:0000166">
    <property type="term" value="F:nucleotide binding"/>
    <property type="evidence" value="ECO:0007669"/>
    <property type="project" value="InterPro"/>
</dbReference>
<feature type="non-terminal residue" evidence="4">
    <location>
        <position position="279"/>
    </location>
</feature>
<dbReference type="AlphaFoldDB" id="X1CJ37"/>
<protein>
    <recommendedName>
        <fullName evidence="5">Gfo/Idh/MocA-like oxidoreductase N-terminal domain-containing protein</fullName>
    </recommendedName>
</protein>
<comment type="caution">
    <text evidence="4">The sequence shown here is derived from an EMBL/GenBank/DDBJ whole genome shotgun (WGS) entry which is preliminary data.</text>
</comment>
<dbReference type="PANTHER" id="PTHR43818">
    <property type="entry name" value="BCDNA.GH03377"/>
    <property type="match status" value="1"/>
</dbReference>
<dbReference type="GO" id="GO:0016491">
    <property type="term" value="F:oxidoreductase activity"/>
    <property type="evidence" value="ECO:0007669"/>
    <property type="project" value="UniProtKB-KW"/>
</dbReference>
<feature type="domain" description="GFO/IDH/MocA-like oxidoreductase" evidence="3">
    <location>
        <begin position="68"/>
        <end position="194"/>
    </location>
</feature>
<dbReference type="EMBL" id="BART01026120">
    <property type="protein sequence ID" value="GAG93032.1"/>
    <property type="molecule type" value="Genomic_DNA"/>
</dbReference>
<accession>X1CJ37</accession>
<reference evidence="4" key="1">
    <citation type="journal article" date="2014" name="Front. Microbiol.">
        <title>High frequency of phylogenetically diverse reductive dehalogenase-homologous genes in deep subseafloor sedimentary metagenomes.</title>
        <authorList>
            <person name="Kawai M."/>
            <person name="Futagami T."/>
            <person name="Toyoda A."/>
            <person name="Takaki Y."/>
            <person name="Nishi S."/>
            <person name="Hori S."/>
            <person name="Arai W."/>
            <person name="Tsubouchi T."/>
            <person name="Morono Y."/>
            <person name="Uchiyama I."/>
            <person name="Ito T."/>
            <person name="Fujiyama A."/>
            <person name="Inagaki F."/>
            <person name="Takami H."/>
        </authorList>
    </citation>
    <scope>NUCLEOTIDE SEQUENCE</scope>
    <source>
        <strain evidence="4">Expedition CK06-06</strain>
    </source>
</reference>
<organism evidence="4">
    <name type="scientific">marine sediment metagenome</name>
    <dbReference type="NCBI Taxonomy" id="412755"/>
    <lineage>
        <taxon>unclassified sequences</taxon>
        <taxon>metagenomes</taxon>
        <taxon>ecological metagenomes</taxon>
    </lineage>
</organism>
<feature type="domain" description="Gfo/Idh/MocA-like oxidoreductase N-terminal" evidence="2">
    <location>
        <begin position="2"/>
        <end position="57"/>
    </location>
</feature>
<dbReference type="Gene3D" id="3.30.360.10">
    <property type="entry name" value="Dihydrodipicolinate Reductase, domain 2"/>
    <property type="match status" value="1"/>
</dbReference>
<feature type="non-terminal residue" evidence="4">
    <location>
        <position position="1"/>
    </location>
</feature>
<evidence type="ECO:0000259" key="2">
    <source>
        <dbReference type="Pfam" id="PF01408"/>
    </source>
</evidence>